<dbReference type="AlphaFoldDB" id="A0A2T3JLI8"/>
<dbReference type="EMBL" id="PYMJ01000005">
    <property type="protein sequence ID" value="PSU49876.1"/>
    <property type="molecule type" value="Genomic_DNA"/>
</dbReference>
<reference evidence="1 2" key="1">
    <citation type="submission" date="2018-01" db="EMBL/GenBank/DDBJ databases">
        <title>Whole genome sequencing of Histamine producing bacteria.</title>
        <authorList>
            <person name="Butler K."/>
        </authorList>
    </citation>
    <scope>NUCLEOTIDE SEQUENCE [LARGE SCALE GENOMIC DNA]</scope>
    <source>
        <strain evidence="1 2">JCM 12947</strain>
    </source>
</reference>
<comment type="caution">
    <text evidence="1">The sequence shown here is derived from an EMBL/GenBank/DDBJ whole genome shotgun (WGS) entry which is preliminary data.</text>
</comment>
<dbReference type="Proteomes" id="UP000240987">
    <property type="component" value="Unassembled WGS sequence"/>
</dbReference>
<keyword evidence="2" id="KW-1185">Reference proteome</keyword>
<evidence type="ECO:0000313" key="2">
    <source>
        <dbReference type="Proteomes" id="UP000240987"/>
    </source>
</evidence>
<organism evidence="1 2">
    <name type="scientific">Photobacterium frigidiphilum</name>
    <dbReference type="NCBI Taxonomy" id="264736"/>
    <lineage>
        <taxon>Bacteria</taxon>
        <taxon>Pseudomonadati</taxon>
        <taxon>Pseudomonadota</taxon>
        <taxon>Gammaproteobacteria</taxon>
        <taxon>Vibrionales</taxon>
        <taxon>Vibrionaceae</taxon>
        <taxon>Photobacterium</taxon>
    </lineage>
</organism>
<sequence length="66" mass="7637">MAFFLLPLLTANRLIGKHINSEGVNKNLFFAFVSICMDSKQFFEQDVGKINMNQAMINNQDSLRRR</sequence>
<evidence type="ECO:0000313" key="1">
    <source>
        <dbReference type="EMBL" id="PSU49876.1"/>
    </source>
</evidence>
<name>A0A2T3JLI8_9GAMM</name>
<gene>
    <name evidence="1" type="ORF">C9J12_07110</name>
</gene>
<protein>
    <submittedName>
        <fullName evidence="1">Uncharacterized protein</fullName>
    </submittedName>
</protein>
<accession>A0A2T3JLI8</accession>
<proteinExistence type="predicted"/>